<reference evidence="2" key="1">
    <citation type="journal article" date="2022" name="Int. J. Mol. Sci.">
        <title>Draft Genome of Tanacetum Coccineum: Genomic Comparison of Closely Related Tanacetum-Family Plants.</title>
        <authorList>
            <person name="Yamashiro T."/>
            <person name="Shiraishi A."/>
            <person name="Nakayama K."/>
            <person name="Satake H."/>
        </authorList>
    </citation>
    <scope>NUCLEOTIDE SEQUENCE</scope>
</reference>
<proteinExistence type="predicted"/>
<name>A0ABQ4ZHD0_9ASTR</name>
<feature type="compositionally biased region" description="Polar residues" evidence="1">
    <location>
        <begin position="72"/>
        <end position="89"/>
    </location>
</feature>
<keyword evidence="3" id="KW-1185">Reference proteome</keyword>
<evidence type="ECO:0000313" key="3">
    <source>
        <dbReference type="Proteomes" id="UP001151760"/>
    </source>
</evidence>
<organism evidence="2 3">
    <name type="scientific">Tanacetum coccineum</name>
    <dbReference type="NCBI Taxonomy" id="301880"/>
    <lineage>
        <taxon>Eukaryota</taxon>
        <taxon>Viridiplantae</taxon>
        <taxon>Streptophyta</taxon>
        <taxon>Embryophyta</taxon>
        <taxon>Tracheophyta</taxon>
        <taxon>Spermatophyta</taxon>
        <taxon>Magnoliopsida</taxon>
        <taxon>eudicotyledons</taxon>
        <taxon>Gunneridae</taxon>
        <taxon>Pentapetalae</taxon>
        <taxon>asterids</taxon>
        <taxon>campanulids</taxon>
        <taxon>Asterales</taxon>
        <taxon>Asteraceae</taxon>
        <taxon>Asteroideae</taxon>
        <taxon>Anthemideae</taxon>
        <taxon>Anthemidinae</taxon>
        <taxon>Tanacetum</taxon>
    </lineage>
</organism>
<evidence type="ECO:0000256" key="1">
    <source>
        <dbReference type="SAM" id="MobiDB-lite"/>
    </source>
</evidence>
<reference evidence="2" key="2">
    <citation type="submission" date="2022-01" db="EMBL/GenBank/DDBJ databases">
        <authorList>
            <person name="Yamashiro T."/>
            <person name="Shiraishi A."/>
            <person name="Satake H."/>
            <person name="Nakayama K."/>
        </authorList>
    </citation>
    <scope>NUCLEOTIDE SEQUENCE</scope>
</reference>
<evidence type="ECO:0000313" key="2">
    <source>
        <dbReference type="EMBL" id="GJS88377.1"/>
    </source>
</evidence>
<sequence>MKDNHQLQHDDLPIWLALKIKFEGLTVSNTPWRSFSIHLRDQDDPHDNAHPERENNAKRQKTSEHGIYVMGESSSGQANENESGPSTSELVEEMSETIDEAKQCKVESKKEFLSLPFPQKPIPVIQSCQRDPKALAQSLVNPDLLYLKKGNLRLEKFMLSLHKFPVVIFLMITEIIVRRANGSTMSITKPDYKNLNKNDIEDMYLLCVNGKVEDYVETGLMWSLSVFIRSTVICERVHDFQLGVQSYQQKVNLTAPTITFHGIKKYKMFSIGSKLVYGIIYKNNKKEKKVMRHQETHKFRDATLKRVLEGLKSYNNDVKHGYVTPILSKEDVKYLRLFEEEIEERLRYRDQIRR</sequence>
<comment type="caution">
    <text evidence="2">The sequence shown here is derived from an EMBL/GenBank/DDBJ whole genome shotgun (WGS) entry which is preliminary data.</text>
</comment>
<dbReference type="Proteomes" id="UP001151760">
    <property type="component" value="Unassembled WGS sequence"/>
</dbReference>
<accession>A0ABQ4ZHD0</accession>
<protein>
    <submittedName>
        <fullName evidence="2">Uncharacterized protein</fullName>
    </submittedName>
</protein>
<feature type="region of interest" description="Disordered" evidence="1">
    <location>
        <begin position="38"/>
        <end position="99"/>
    </location>
</feature>
<dbReference type="EMBL" id="BQNB010011268">
    <property type="protein sequence ID" value="GJS88377.1"/>
    <property type="molecule type" value="Genomic_DNA"/>
</dbReference>
<gene>
    <name evidence="2" type="ORF">Tco_0771013</name>
</gene>
<feature type="compositionally biased region" description="Basic and acidic residues" evidence="1">
    <location>
        <begin position="38"/>
        <end position="64"/>
    </location>
</feature>